<dbReference type="Pfam" id="PF00361">
    <property type="entry name" value="Proton_antipo_M"/>
    <property type="match status" value="1"/>
</dbReference>
<feature type="transmembrane region" description="Helical" evidence="17">
    <location>
        <begin position="167"/>
        <end position="187"/>
    </location>
</feature>
<geneLocation type="mitochondrion" evidence="20"/>
<accession>A0A7M1LE59</accession>
<keyword evidence="13 20" id="KW-0496">Mitochondrion</keyword>
<evidence type="ECO:0000259" key="18">
    <source>
        <dbReference type="Pfam" id="PF00361"/>
    </source>
</evidence>
<evidence type="ECO:0000256" key="12">
    <source>
        <dbReference type="ARBA" id="ARBA00023075"/>
    </source>
</evidence>
<dbReference type="EMBL" id="MT872513">
    <property type="protein sequence ID" value="QOQ85770.1"/>
    <property type="molecule type" value="Genomic_DNA"/>
</dbReference>
<evidence type="ECO:0000259" key="19">
    <source>
        <dbReference type="Pfam" id="PF06455"/>
    </source>
</evidence>
<dbReference type="RefSeq" id="YP_010026548.1">
    <property type="nucleotide sequence ID" value="NC_053755.1"/>
</dbReference>
<evidence type="ECO:0000256" key="14">
    <source>
        <dbReference type="ARBA" id="ARBA00023136"/>
    </source>
</evidence>
<organism evidence="20">
    <name type="scientific">Calotes mystaceus</name>
    <dbReference type="NCBI Taxonomy" id="118097"/>
    <lineage>
        <taxon>Eukaryota</taxon>
        <taxon>Metazoa</taxon>
        <taxon>Chordata</taxon>
        <taxon>Craniata</taxon>
        <taxon>Vertebrata</taxon>
        <taxon>Euteleostomi</taxon>
        <taxon>Lepidosauria</taxon>
        <taxon>Squamata</taxon>
        <taxon>Bifurcata</taxon>
        <taxon>Unidentata</taxon>
        <taxon>Episquamata</taxon>
        <taxon>Toxicofera</taxon>
        <taxon>Iguania</taxon>
        <taxon>Acrodonta</taxon>
        <taxon>Agamidae</taxon>
        <taxon>Draconinae</taxon>
        <taxon>Calotes</taxon>
    </lineage>
</organism>
<feature type="transmembrane region" description="Helical" evidence="17">
    <location>
        <begin position="400"/>
        <end position="426"/>
    </location>
</feature>
<keyword evidence="5" id="KW-0679">Respiratory chain</keyword>
<name>A0A7M1LE59_9SAUR</name>
<keyword evidence="7" id="KW-0999">Mitochondrion inner membrane</keyword>
<reference evidence="20" key="2">
    <citation type="submission" date="2020-08" db="EMBL/GenBank/DDBJ databases">
        <authorList>
            <person name="Wang M. Sr."/>
        </authorList>
    </citation>
    <scope>NUCLEOTIDE SEQUENCE</scope>
</reference>
<feature type="domain" description="NADH:quinone oxidoreductase/Mrp antiporter transmembrane" evidence="18">
    <location>
        <begin position="130"/>
        <end position="412"/>
    </location>
</feature>
<dbReference type="PANTHER" id="PTHR42829">
    <property type="entry name" value="NADH-UBIQUINONE OXIDOREDUCTASE CHAIN 5"/>
    <property type="match status" value="1"/>
</dbReference>
<feature type="transmembrane region" description="Helical" evidence="17">
    <location>
        <begin position="39"/>
        <end position="64"/>
    </location>
</feature>
<comment type="subcellular location">
    <subcellularLocation>
        <location evidence="1">Mitochondrion inner membrane</location>
        <topology evidence="1">Multi-pass membrane protein</topology>
    </subcellularLocation>
</comment>
<dbReference type="CTD" id="4540"/>
<feature type="transmembrane region" description="Helical" evidence="17">
    <location>
        <begin position="265"/>
        <end position="283"/>
    </location>
</feature>
<keyword evidence="12" id="KW-0830">Ubiquinone</keyword>
<feature type="transmembrane region" description="Helical" evidence="17">
    <location>
        <begin position="573"/>
        <end position="593"/>
    </location>
</feature>
<dbReference type="GeneID" id="63367993"/>
<keyword evidence="11" id="KW-0520">NAD</keyword>
<evidence type="ECO:0000256" key="3">
    <source>
        <dbReference type="ARBA" id="ARBA00021096"/>
    </source>
</evidence>
<dbReference type="PANTHER" id="PTHR42829:SF2">
    <property type="entry name" value="NADH-UBIQUINONE OXIDOREDUCTASE CHAIN 5"/>
    <property type="match status" value="1"/>
</dbReference>
<comment type="catalytic activity">
    <reaction evidence="16">
        <text>a ubiquinone + NADH + 5 H(+)(in) = a ubiquinol + NAD(+) + 4 H(+)(out)</text>
        <dbReference type="Rhea" id="RHEA:29091"/>
        <dbReference type="Rhea" id="RHEA-COMP:9565"/>
        <dbReference type="Rhea" id="RHEA-COMP:9566"/>
        <dbReference type="ChEBI" id="CHEBI:15378"/>
        <dbReference type="ChEBI" id="CHEBI:16389"/>
        <dbReference type="ChEBI" id="CHEBI:17976"/>
        <dbReference type="ChEBI" id="CHEBI:57540"/>
        <dbReference type="ChEBI" id="CHEBI:57945"/>
        <dbReference type="EC" id="7.1.1.2"/>
    </reaction>
</comment>
<keyword evidence="14 17" id="KW-0472">Membrane</keyword>
<gene>
    <name evidence="20" type="primary">ND5</name>
</gene>
<feature type="transmembrane region" description="Helical" evidence="17">
    <location>
        <begin position="207"/>
        <end position="228"/>
    </location>
</feature>
<keyword evidence="6 17" id="KW-0812">Transmembrane</keyword>
<keyword evidence="9" id="KW-0249">Electron transport</keyword>
<dbReference type="GO" id="GO:0005743">
    <property type="term" value="C:mitochondrial inner membrane"/>
    <property type="evidence" value="ECO:0007669"/>
    <property type="project" value="UniProtKB-SubCell"/>
</dbReference>
<proteinExistence type="predicted"/>
<evidence type="ECO:0000256" key="11">
    <source>
        <dbReference type="ARBA" id="ARBA00023027"/>
    </source>
</evidence>
<dbReference type="AlphaFoldDB" id="A0A7M1LE59"/>
<evidence type="ECO:0000256" key="7">
    <source>
        <dbReference type="ARBA" id="ARBA00022792"/>
    </source>
</evidence>
<evidence type="ECO:0000256" key="8">
    <source>
        <dbReference type="ARBA" id="ARBA00022967"/>
    </source>
</evidence>
<evidence type="ECO:0000256" key="5">
    <source>
        <dbReference type="ARBA" id="ARBA00022660"/>
    </source>
</evidence>
<dbReference type="EC" id="7.1.1.2" evidence="2"/>
<feature type="transmembrane region" description="Helical" evidence="17">
    <location>
        <begin position="358"/>
        <end position="380"/>
    </location>
</feature>
<dbReference type="InterPro" id="IPR001750">
    <property type="entry name" value="ND/Mrp_TM"/>
</dbReference>
<reference evidence="20" key="1">
    <citation type="journal article" date="2020" name="Mitochondrial DNA Part B Resour">
        <title>The complete mitochondrial genome of the blue-crested lizard, Calotes mystaceus (Squamata, Agamidae) in China.</title>
        <authorList>
            <person name="Wang M."/>
            <person name="Jiang Z."/>
            <person name="Wang J."/>
            <person name="Cui L."/>
            <person name="Zhang M."/>
        </authorList>
    </citation>
    <scope>NUCLEOTIDE SEQUENCE</scope>
</reference>
<sequence>MVHTCVTTLSALPFFILALPLASNKIYKTMNHTKAVKMALLASMVPFILTMKHLVTSISMTANLVHIHSTDVTLTVTMGRYSTMFMPTALLVTWSIMEFSPWYVKTTKLTTNFTKFLMIFLISMLILATAGTLLQLLIGWEGVGIMSFLLINWWFSRSNANSSSLQAIIYNRIGDIGLILAMVTLIMDLSSWDNDHIMLVNTKNILLSIGLIMAASGKSAQFLMHLWLPAAMEGPTPVSALLHSSTMVVAGVYLLAQYHPMLNSTLISTACLCLGTTTSIYAASSATTQNDIKKIIAFSTSSQLGLMMTSIGINCPNLAMLHMISHATFKATLFLAAGSAIHNLQNEQDIRKMGATKITLPITSSTLTTNGLALSGLPFLSGFFSKDPILETMFSSHLNAWALLATLVSTTMTASYTLRMIILSLTKTPNNKPMMMFSESENPQTHPLIRLTLATITVGPTLLTTMLNTAQPMTLTTLEKLTPTFALMLGSYMTLEFIYSDTTINKPNTITKLLNNLAFFKTLHRNLPNISLKSGSLLSHQLTDLLWLEKSGPHTISTTNTLQSKTASLQKGLLKNYLMSILTTVAIMAAILYCY</sequence>
<dbReference type="Pfam" id="PF06455">
    <property type="entry name" value="NADH5_C"/>
    <property type="match status" value="1"/>
</dbReference>
<dbReference type="GO" id="GO:0008137">
    <property type="term" value="F:NADH dehydrogenase (ubiquinone) activity"/>
    <property type="evidence" value="ECO:0007669"/>
    <property type="project" value="UniProtKB-EC"/>
</dbReference>
<evidence type="ECO:0000256" key="4">
    <source>
        <dbReference type="ARBA" id="ARBA00022448"/>
    </source>
</evidence>
<dbReference type="InterPro" id="IPR010934">
    <property type="entry name" value="NADH_DH_su5_C"/>
</dbReference>
<evidence type="ECO:0000256" key="6">
    <source>
        <dbReference type="ARBA" id="ARBA00022692"/>
    </source>
</evidence>
<keyword evidence="8" id="KW-1278">Translocase</keyword>
<evidence type="ECO:0000256" key="16">
    <source>
        <dbReference type="ARBA" id="ARBA00049551"/>
    </source>
</evidence>
<dbReference type="PRINTS" id="PR01434">
    <property type="entry name" value="NADHDHGNASE5"/>
</dbReference>
<dbReference type="GO" id="GO:0042773">
    <property type="term" value="P:ATP synthesis coupled electron transport"/>
    <property type="evidence" value="ECO:0007669"/>
    <property type="project" value="InterPro"/>
</dbReference>
<feature type="transmembrane region" description="Helical" evidence="17">
    <location>
        <begin position="84"/>
        <end position="104"/>
    </location>
</feature>
<evidence type="ECO:0000256" key="10">
    <source>
        <dbReference type="ARBA" id="ARBA00022989"/>
    </source>
</evidence>
<feature type="transmembrane region" description="Helical" evidence="17">
    <location>
        <begin position="6"/>
        <end position="27"/>
    </location>
</feature>
<feature type="transmembrane region" description="Helical" evidence="17">
    <location>
        <begin position="138"/>
        <end position="155"/>
    </location>
</feature>
<evidence type="ECO:0000256" key="15">
    <source>
        <dbReference type="ARBA" id="ARBA00031027"/>
    </source>
</evidence>
<evidence type="ECO:0000256" key="2">
    <source>
        <dbReference type="ARBA" id="ARBA00012944"/>
    </source>
</evidence>
<evidence type="ECO:0000256" key="1">
    <source>
        <dbReference type="ARBA" id="ARBA00004448"/>
    </source>
</evidence>
<evidence type="ECO:0000256" key="13">
    <source>
        <dbReference type="ARBA" id="ARBA00023128"/>
    </source>
</evidence>
<evidence type="ECO:0000313" key="20">
    <source>
        <dbReference type="EMBL" id="QOQ85770.1"/>
    </source>
</evidence>
<feature type="domain" description="NADH dehydrogenase subunit 5 C-terminal" evidence="19">
    <location>
        <begin position="416"/>
        <end position="591"/>
    </location>
</feature>
<evidence type="ECO:0000256" key="9">
    <source>
        <dbReference type="ARBA" id="ARBA00022982"/>
    </source>
</evidence>
<dbReference type="GO" id="GO:0003954">
    <property type="term" value="F:NADH dehydrogenase activity"/>
    <property type="evidence" value="ECO:0007669"/>
    <property type="project" value="TreeGrafter"/>
</dbReference>
<feature type="transmembrane region" description="Helical" evidence="17">
    <location>
        <begin position="116"/>
        <end position="132"/>
    </location>
</feature>
<protein>
    <recommendedName>
        <fullName evidence="3">NADH-ubiquinone oxidoreductase chain 5</fullName>
        <ecNumber evidence="2">7.1.1.2</ecNumber>
    </recommendedName>
    <alternativeName>
        <fullName evidence="15">NADH dehydrogenase subunit 5</fullName>
    </alternativeName>
</protein>
<feature type="transmembrane region" description="Helical" evidence="17">
    <location>
        <begin position="240"/>
        <end position="259"/>
    </location>
</feature>
<keyword evidence="4" id="KW-0813">Transport</keyword>
<dbReference type="InterPro" id="IPR003945">
    <property type="entry name" value="NU5C-like"/>
</dbReference>
<dbReference type="GO" id="GO:0015990">
    <property type="term" value="P:electron transport coupled proton transport"/>
    <property type="evidence" value="ECO:0007669"/>
    <property type="project" value="TreeGrafter"/>
</dbReference>
<evidence type="ECO:0000256" key="17">
    <source>
        <dbReference type="SAM" id="Phobius"/>
    </source>
</evidence>
<keyword evidence="10 17" id="KW-1133">Transmembrane helix</keyword>